<dbReference type="InterPro" id="IPR018490">
    <property type="entry name" value="cNMP-bd_dom_sf"/>
</dbReference>
<reference evidence="11" key="1">
    <citation type="journal article" date="2020" name="Nat. Commun.">
        <title>Genome sequence of the cluster root forming white lupin.</title>
        <authorList>
            <person name="Hufnagel B."/>
            <person name="Marques A."/>
            <person name="Soriano A."/>
            <person name="Marques L."/>
            <person name="Divol F."/>
            <person name="Doumas P."/>
            <person name="Sallet E."/>
            <person name="Mancinotti D."/>
            <person name="Carrere S."/>
            <person name="Marande W."/>
            <person name="Arribat S."/>
            <person name="Keller J."/>
            <person name="Huneau C."/>
            <person name="Blein T."/>
            <person name="Aime D."/>
            <person name="Laguerre M."/>
            <person name="Taylor J."/>
            <person name="Schubert V."/>
            <person name="Nelson M."/>
            <person name="Geu-Flores F."/>
            <person name="Crespi M."/>
            <person name="Gallardo-Guerrero K."/>
            <person name="Delaux P.-M."/>
            <person name="Salse J."/>
            <person name="Berges H."/>
            <person name="Guyot R."/>
            <person name="Gouzy J."/>
            <person name="Peret B."/>
        </authorList>
    </citation>
    <scope>NUCLEOTIDE SEQUENCE [LARGE SCALE GENOMIC DNA]</scope>
    <source>
        <strain evidence="11">cv. Amiga</strain>
    </source>
</reference>
<keyword evidence="5 10" id="KW-0378">Hydrolase</keyword>
<dbReference type="InterPro" id="IPR003703">
    <property type="entry name" value="Acyl_CoA_thio"/>
</dbReference>
<dbReference type="CDD" id="cd00038">
    <property type="entry name" value="CAP_ED"/>
    <property type="match status" value="1"/>
</dbReference>
<dbReference type="GO" id="GO:0009062">
    <property type="term" value="P:fatty acid catabolic process"/>
    <property type="evidence" value="ECO:0007669"/>
    <property type="project" value="TreeGrafter"/>
</dbReference>
<dbReference type="PANTHER" id="PTHR11066">
    <property type="entry name" value="ACYL-COA THIOESTERASE"/>
    <property type="match status" value="1"/>
</dbReference>
<accession>A0A6A4NJ96</accession>
<dbReference type="InterPro" id="IPR014710">
    <property type="entry name" value="RmlC-like_jellyroll"/>
</dbReference>
<evidence type="ECO:0000313" key="10">
    <source>
        <dbReference type="EMBL" id="KAE9592223.1"/>
    </source>
</evidence>
<dbReference type="FunFam" id="2.60.120.10:FF:000109">
    <property type="entry name" value="Acyl-CoA thioesterase II"/>
    <property type="match status" value="1"/>
</dbReference>
<dbReference type="InterPro" id="IPR029069">
    <property type="entry name" value="HotDog_dom_sf"/>
</dbReference>
<evidence type="ECO:0000256" key="4">
    <source>
        <dbReference type="ARBA" id="ARBA00011881"/>
    </source>
</evidence>
<comment type="similarity">
    <text evidence="3">Belongs to the C/M/P thioester hydrolase family.</text>
</comment>
<dbReference type="PANTHER" id="PTHR11066:SF34">
    <property type="entry name" value="ACYL-COENZYME A THIOESTERASE 8"/>
    <property type="match status" value="1"/>
</dbReference>
<sequence length="426" mass="48281">MAKEEVLEFLGSVPLLQRLPSSSVMKISELVVLKHYEPGEYVVREGEPGDGLYFILKGEAEVVGTFSDNDKDHPEFQLKRYDYFGFVLANAVHHADVVAVTKLSCLVLPHEHSTLLQPKSIWSAEESLETSSPMENILHLEPIEVDIFRGITPPYAPKFGKVFGGQLVGQALAAASKSVDYLKAVHSLHSYFLLVGDYNMPIIYRVDRLRDGKSFATRKVDAIQNGNVIFTLLASFQKEEIAFEHQEVHIPSVPPPHMLLSMEDLRQQRLTDPRLPRTYRNKVATSEFIPWPIEIRFCEPKPSTNQTKSPPSLKYWFRAKEKLSDDQALHRCVVAYTSDLVFLQVSINPHRQKGLKAHGVSLDHSMWFHRPIKADDWVLFVIFSPNSYNARGIVSGQMFNQKGELLVSLMQEGLTRKDNSAIKSKL</sequence>
<dbReference type="Gene3D" id="2.60.120.10">
    <property type="entry name" value="Jelly Rolls"/>
    <property type="match status" value="1"/>
</dbReference>
<dbReference type="CDD" id="cd03445">
    <property type="entry name" value="Thioesterase_II_repeat2"/>
    <property type="match status" value="1"/>
</dbReference>
<comment type="catalytic activity">
    <reaction evidence="7">
        <text>a fatty acyl-CoA + H2O = a fatty acid + CoA + H(+)</text>
        <dbReference type="Rhea" id="RHEA:16781"/>
        <dbReference type="ChEBI" id="CHEBI:15377"/>
        <dbReference type="ChEBI" id="CHEBI:15378"/>
        <dbReference type="ChEBI" id="CHEBI:28868"/>
        <dbReference type="ChEBI" id="CHEBI:57287"/>
        <dbReference type="ChEBI" id="CHEBI:77636"/>
        <dbReference type="EC" id="3.1.2.20"/>
    </reaction>
</comment>
<dbReference type="PROSITE" id="PS50042">
    <property type="entry name" value="CNMP_BINDING_3"/>
    <property type="match status" value="1"/>
</dbReference>
<dbReference type="FunFam" id="2.40.160.210:FF:000003">
    <property type="entry name" value="Acyl-CoA thioesterase II"/>
    <property type="match status" value="1"/>
</dbReference>
<keyword evidence="11" id="KW-1185">Reference proteome</keyword>
<dbReference type="Gene3D" id="2.40.160.210">
    <property type="entry name" value="Acyl-CoA thioesterase, double hotdog domain"/>
    <property type="match status" value="1"/>
</dbReference>
<dbReference type="PROSITE" id="PS00888">
    <property type="entry name" value="CNMP_BINDING_1"/>
    <property type="match status" value="1"/>
</dbReference>
<evidence type="ECO:0000256" key="6">
    <source>
        <dbReference type="ARBA" id="ARBA00023098"/>
    </source>
</evidence>
<dbReference type="SUPFAM" id="SSF51206">
    <property type="entry name" value="cAMP-binding domain-like"/>
    <property type="match status" value="1"/>
</dbReference>
<dbReference type="GO" id="GO:0047617">
    <property type="term" value="F:fatty acyl-CoA hydrolase activity"/>
    <property type="evidence" value="ECO:0007669"/>
    <property type="project" value="UniProtKB-EC"/>
</dbReference>
<protein>
    <recommendedName>
        <fullName evidence="8">acyl-CoA hydrolase</fullName>
        <ecNumber evidence="8">3.1.2.20</ecNumber>
    </recommendedName>
</protein>
<dbReference type="SMART" id="SM00100">
    <property type="entry name" value="cNMP"/>
    <property type="match status" value="1"/>
</dbReference>
<dbReference type="InterPro" id="IPR025652">
    <property type="entry name" value="TesB_C"/>
</dbReference>
<dbReference type="InterPro" id="IPR042171">
    <property type="entry name" value="Acyl-CoA_hotdog"/>
</dbReference>
<feature type="domain" description="Cyclic nucleotide-binding" evidence="9">
    <location>
        <begin position="15"/>
        <end position="85"/>
    </location>
</feature>
<evidence type="ECO:0000256" key="1">
    <source>
        <dbReference type="ARBA" id="ARBA00004253"/>
    </source>
</evidence>
<gene>
    <name evidence="10" type="ORF">Lalb_Chr19g0126951</name>
</gene>
<dbReference type="CDD" id="cd03444">
    <property type="entry name" value="Thioesterase_II_repeat1"/>
    <property type="match status" value="1"/>
</dbReference>
<evidence type="ECO:0000256" key="7">
    <source>
        <dbReference type="ARBA" id="ARBA00035880"/>
    </source>
</evidence>
<dbReference type="InterPro" id="IPR000595">
    <property type="entry name" value="cNMP-bd_dom"/>
</dbReference>
<evidence type="ECO:0000256" key="8">
    <source>
        <dbReference type="ARBA" id="ARBA00038894"/>
    </source>
</evidence>
<comment type="subunit">
    <text evidence="4">Homotetramer.</text>
</comment>
<evidence type="ECO:0000313" key="11">
    <source>
        <dbReference type="Proteomes" id="UP000447434"/>
    </source>
</evidence>
<dbReference type="Proteomes" id="UP000447434">
    <property type="component" value="Chromosome 19"/>
</dbReference>
<evidence type="ECO:0000256" key="2">
    <source>
        <dbReference type="ARBA" id="ARBA00004872"/>
    </source>
</evidence>
<evidence type="ECO:0000259" key="9">
    <source>
        <dbReference type="PROSITE" id="PS50042"/>
    </source>
</evidence>
<organism evidence="10 11">
    <name type="scientific">Lupinus albus</name>
    <name type="common">White lupine</name>
    <name type="synonym">Lupinus termis</name>
    <dbReference type="NCBI Taxonomy" id="3870"/>
    <lineage>
        <taxon>Eukaryota</taxon>
        <taxon>Viridiplantae</taxon>
        <taxon>Streptophyta</taxon>
        <taxon>Embryophyta</taxon>
        <taxon>Tracheophyta</taxon>
        <taxon>Spermatophyta</taxon>
        <taxon>Magnoliopsida</taxon>
        <taxon>eudicotyledons</taxon>
        <taxon>Gunneridae</taxon>
        <taxon>Pentapetalae</taxon>
        <taxon>rosids</taxon>
        <taxon>fabids</taxon>
        <taxon>Fabales</taxon>
        <taxon>Fabaceae</taxon>
        <taxon>Papilionoideae</taxon>
        <taxon>50 kb inversion clade</taxon>
        <taxon>genistoids sensu lato</taxon>
        <taxon>core genistoids</taxon>
        <taxon>Genisteae</taxon>
        <taxon>Lupinus</taxon>
    </lineage>
</organism>
<proteinExistence type="inferred from homology"/>
<dbReference type="NCBIfam" id="TIGR00189">
    <property type="entry name" value="tesB"/>
    <property type="match status" value="1"/>
</dbReference>
<dbReference type="EC" id="3.1.2.20" evidence="8"/>
<dbReference type="GO" id="GO:0006637">
    <property type="term" value="P:acyl-CoA metabolic process"/>
    <property type="evidence" value="ECO:0007669"/>
    <property type="project" value="InterPro"/>
</dbReference>
<name>A0A6A4NJ96_LUPAL</name>
<dbReference type="Pfam" id="PF00027">
    <property type="entry name" value="cNMP_binding"/>
    <property type="match status" value="1"/>
</dbReference>
<dbReference type="EMBL" id="WOCE01000019">
    <property type="protein sequence ID" value="KAE9592223.1"/>
    <property type="molecule type" value="Genomic_DNA"/>
</dbReference>
<comment type="pathway">
    <text evidence="2">Lipid metabolism; fatty acid metabolism.</text>
</comment>
<evidence type="ECO:0000256" key="3">
    <source>
        <dbReference type="ARBA" id="ARBA00006538"/>
    </source>
</evidence>
<comment type="caution">
    <text evidence="10">The sequence shown here is derived from an EMBL/GenBank/DDBJ whole genome shotgun (WGS) entry which is preliminary data.</text>
</comment>
<dbReference type="InterPro" id="IPR049449">
    <property type="entry name" value="TesB_ACOT8-like_N"/>
</dbReference>
<dbReference type="GO" id="GO:0005782">
    <property type="term" value="C:peroxisomal matrix"/>
    <property type="evidence" value="ECO:0007669"/>
    <property type="project" value="UniProtKB-SubCell"/>
</dbReference>
<comment type="subcellular location">
    <subcellularLocation>
        <location evidence="1">Peroxisome matrix</location>
    </subcellularLocation>
</comment>
<dbReference type="SUPFAM" id="SSF54637">
    <property type="entry name" value="Thioesterase/thiol ester dehydrase-isomerase"/>
    <property type="match status" value="2"/>
</dbReference>
<dbReference type="OrthoDB" id="68328at2759"/>
<dbReference type="AlphaFoldDB" id="A0A6A4NJ96"/>
<dbReference type="Pfam" id="PF13622">
    <property type="entry name" value="4HBT_3"/>
    <property type="match status" value="1"/>
</dbReference>
<dbReference type="Pfam" id="PF02551">
    <property type="entry name" value="Acyl_CoA_thio"/>
    <property type="match status" value="1"/>
</dbReference>
<keyword evidence="6" id="KW-0443">Lipid metabolism</keyword>
<evidence type="ECO:0000256" key="5">
    <source>
        <dbReference type="ARBA" id="ARBA00022801"/>
    </source>
</evidence>
<dbReference type="InterPro" id="IPR018488">
    <property type="entry name" value="cNMP-bd_CS"/>
</dbReference>